<dbReference type="UniPathway" id="UPA00251">
    <property type="reaction ID" value="UER00316"/>
</dbReference>
<dbReference type="PANTHER" id="PTHR43013">
    <property type="entry name" value="GLUTAMYL-TRNA REDUCTASE"/>
    <property type="match status" value="1"/>
</dbReference>
<dbReference type="CDD" id="cd05213">
    <property type="entry name" value="NAD_bind_Glutamyl_tRNA_reduct"/>
    <property type="match status" value="1"/>
</dbReference>
<evidence type="ECO:0000256" key="6">
    <source>
        <dbReference type="ARBA" id="ARBA00023244"/>
    </source>
</evidence>
<comment type="domain">
    <text evidence="8">Possesses an unusual extended V-shaped dimeric structure with each monomer consisting of three distinct domains arranged along a curved 'spinal' alpha-helix. The N-terminal catalytic domain specifically recognizes the glutamate moiety of the substrate. The second domain is the NADPH-binding domain, and the third C-terminal domain is responsible for dimerization.</text>
</comment>
<evidence type="ECO:0000256" key="5">
    <source>
        <dbReference type="ARBA" id="ARBA00023002"/>
    </source>
</evidence>
<dbReference type="FunFam" id="3.30.460.30:FF:000001">
    <property type="entry name" value="Glutamyl-tRNA reductase"/>
    <property type="match status" value="1"/>
</dbReference>
<dbReference type="NCBIfam" id="TIGR01035">
    <property type="entry name" value="hemA"/>
    <property type="match status" value="1"/>
</dbReference>
<dbReference type="RefSeq" id="WP_193114370.1">
    <property type="nucleotide sequence ID" value="NZ_CP041165.1"/>
</dbReference>
<dbReference type="Pfam" id="PF01488">
    <property type="entry name" value="Shikimate_DH"/>
    <property type="match status" value="1"/>
</dbReference>
<dbReference type="Pfam" id="PF00745">
    <property type="entry name" value="GlutR_dimer"/>
    <property type="match status" value="1"/>
</dbReference>
<evidence type="ECO:0000256" key="4">
    <source>
        <dbReference type="ARBA" id="ARBA00022857"/>
    </source>
</evidence>
<feature type="domain" description="Glutamyl-tRNA reductase N-terminal" evidence="16">
    <location>
        <begin position="6"/>
        <end position="156"/>
    </location>
</feature>
<dbReference type="Gene3D" id="3.40.50.720">
    <property type="entry name" value="NAD(P)-binding Rossmann-like Domain"/>
    <property type="match status" value="1"/>
</dbReference>
<dbReference type="SUPFAM" id="SSF51735">
    <property type="entry name" value="NAD(P)-binding Rossmann-fold domains"/>
    <property type="match status" value="1"/>
</dbReference>
<dbReference type="EC" id="1.2.1.70" evidence="3 8"/>
<dbReference type="GO" id="GO:0008883">
    <property type="term" value="F:glutamyl-tRNA reductase activity"/>
    <property type="evidence" value="ECO:0007669"/>
    <property type="project" value="UniProtKB-UniRule"/>
</dbReference>
<accession>A0A7M1AU66</accession>
<organism evidence="17 18">
    <name type="scientific">Sulfurimonas marina</name>
    <dbReference type="NCBI Taxonomy" id="2590551"/>
    <lineage>
        <taxon>Bacteria</taxon>
        <taxon>Pseudomonadati</taxon>
        <taxon>Campylobacterota</taxon>
        <taxon>Epsilonproteobacteria</taxon>
        <taxon>Campylobacterales</taxon>
        <taxon>Sulfurimonadaceae</taxon>
        <taxon>Sulfurimonas</taxon>
    </lineage>
</organism>
<dbReference type="Gene3D" id="3.30.460.30">
    <property type="entry name" value="Glutamyl-tRNA reductase, N-terminal domain"/>
    <property type="match status" value="1"/>
</dbReference>
<gene>
    <name evidence="8" type="primary">hemA</name>
    <name evidence="17" type="ORF">FJR03_04015</name>
</gene>
<evidence type="ECO:0000256" key="10">
    <source>
        <dbReference type="PIRSR" id="PIRSR000445-2"/>
    </source>
</evidence>
<evidence type="ECO:0000259" key="14">
    <source>
        <dbReference type="Pfam" id="PF00745"/>
    </source>
</evidence>
<dbReference type="InterPro" id="IPR015896">
    <property type="entry name" value="4pyrrol_synth_GluRdtase_dimer"/>
</dbReference>
<comment type="catalytic activity">
    <reaction evidence="7 8 13">
        <text>(S)-4-amino-5-oxopentanoate + tRNA(Glu) + NADP(+) = L-glutamyl-tRNA(Glu) + NADPH + H(+)</text>
        <dbReference type="Rhea" id="RHEA:12344"/>
        <dbReference type="Rhea" id="RHEA-COMP:9663"/>
        <dbReference type="Rhea" id="RHEA-COMP:9680"/>
        <dbReference type="ChEBI" id="CHEBI:15378"/>
        <dbReference type="ChEBI" id="CHEBI:57501"/>
        <dbReference type="ChEBI" id="CHEBI:57783"/>
        <dbReference type="ChEBI" id="CHEBI:58349"/>
        <dbReference type="ChEBI" id="CHEBI:78442"/>
        <dbReference type="ChEBI" id="CHEBI:78520"/>
        <dbReference type="EC" id="1.2.1.70"/>
    </reaction>
</comment>
<evidence type="ECO:0000256" key="11">
    <source>
        <dbReference type="PIRSR" id="PIRSR000445-3"/>
    </source>
</evidence>
<keyword evidence="4 8" id="KW-0521">NADP</keyword>
<evidence type="ECO:0000256" key="8">
    <source>
        <dbReference type="HAMAP-Rule" id="MF_00087"/>
    </source>
</evidence>
<dbReference type="InterPro" id="IPR015895">
    <property type="entry name" value="4pyrrol_synth_GluRdtase_N"/>
</dbReference>
<feature type="binding site" evidence="8 10">
    <location>
        <begin position="114"/>
        <end position="116"/>
    </location>
    <ligand>
        <name>substrate</name>
    </ligand>
</feature>
<comment type="function">
    <text evidence="8">Catalyzes the NADPH-dependent reduction of glutamyl-tRNA(Glu) to glutamate 1-semialdehyde (GSA).</text>
</comment>
<evidence type="ECO:0000256" key="2">
    <source>
        <dbReference type="ARBA" id="ARBA00005916"/>
    </source>
</evidence>
<name>A0A7M1AU66_9BACT</name>
<dbReference type="SUPFAM" id="SSF69742">
    <property type="entry name" value="Glutamyl tRNA-reductase catalytic, N-terminal domain"/>
    <property type="match status" value="1"/>
</dbReference>
<dbReference type="InterPro" id="IPR006151">
    <property type="entry name" value="Shikm_DH/Glu-tRNA_Rdtase"/>
</dbReference>
<feature type="binding site" evidence="8 10">
    <location>
        <position position="109"/>
    </location>
    <ligand>
        <name>substrate</name>
    </ligand>
</feature>
<feature type="binding site" evidence="8 10">
    <location>
        <position position="120"/>
    </location>
    <ligand>
        <name>substrate</name>
    </ligand>
</feature>
<feature type="active site" description="Nucleophile" evidence="8 9">
    <location>
        <position position="50"/>
    </location>
</feature>
<dbReference type="KEGG" id="smax:FJR03_04015"/>
<dbReference type="InterPro" id="IPR018214">
    <property type="entry name" value="GluRdtase_CS"/>
</dbReference>
<dbReference type="InterPro" id="IPR000343">
    <property type="entry name" value="4pyrrol_synth_GluRdtase"/>
</dbReference>
<dbReference type="GO" id="GO:0019353">
    <property type="term" value="P:protoporphyrinogen IX biosynthetic process from glutamate"/>
    <property type="evidence" value="ECO:0007669"/>
    <property type="project" value="TreeGrafter"/>
</dbReference>
<keyword evidence="6 8" id="KW-0627">Porphyrin biosynthesis</keyword>
<evidence type="ECO:0000313" key="17">
    <source>
        <dbReference type="EMBL" id="QOP40950.1"/>
    </source>
</evidence>
<evidence type="ECO:0000313" key="18">
    <source>
        <dbReference type="Proteomes" id="UP000593910"/>
    </source>
</evidence>
<evidence type="ECO:0000259" key="16">
    <source>
        <dbReference type="Pfam" id="PF05201"/>
    </source>
</evidence>
<evidence type="ECO:0000259" key="15">
    <source>
        <dbReference type="Pfam" id="PF01488"/>
    </source>
</evidence>
<dbReference type="Pfam" id="PF05201">
    <property type="entry name" value="GlutR_N"/>
    <property type="match status" value="1"/>
</dbReference>
<comment type="pathway">
    <text evidence="1 8 13">Porphyrin-containing compound metabolism; protoporphyrin-IX biosynthesis; 5-aminolevulinate from L-glutamyl-tRNA(Glu): step 1/2.</text>
</comment>
<dbReference type="AlphaFoldDB" id="A0A7M1AU66"/>
<comment type="similarity">
    <text evidence="2 8 13">Belongs to the glutamyl-tRNA reductase family.</text>
</comment>
<feature type="site" description="Important for activity" evidence="8 12">
    <location>
        <position position="99"/>
    </location>
</feature>
<proteinExistence type="inferred from homology"/>
<dbReference type="InterPro" id="IPR036291">
    <property type="entry name" value="NAD(P)-bd_dom_sf"/>
</dbReference>
<dbReference type="InterPro" id="IPR036343">
    <property type="entry name" value="GluRdtase_N_sf"/>
</dbReference>
<evidence type="ECO:0000256" key="3">
    <source>
        <dbReference type="ARBA" id="ARBA00012970"/>
    </source>
</evidence>
<feature type="domain" description="Quinate/shikimate 5-dehydrogenase/glutamyl-tRNA reductase" evidence="15">
    <location>
        <begin position="173"/>
        <end position="298"/>
    </location>
</feature>
<dbReference type="PIRSF" id="PIRSF000445">
    <property type="entry name" value="4pyrrol_synth_GluRdtase"/>
    <property type="match status" value="1"/>
</dbReference>
<feature type="domain" description="Tetrapyrrole biosynthesis glutamyl-tRNA reductase dimerisation" evidence="14">
    <location>
        <begin position="312"/>
        <end position="409"/>
    </location>
</feature>
<dbReference type="GO" id="GO:0050661">
    <property type="term" value="F:NADP binding"/>
    <property type="evidence" value="ECO:0007669"/>
    <property type="project" value="InterPro"/>
</dbReference>
<evidence type="ECO:0000256" key="9">
    <source>
        <dbReference type="PIRSR" id="PIRSR000445-1"/>
    </source>
</evidence>
<comment type="miscellaneous">
    <text evidence="8">During catalysis, the active site Cys acts as a nucleophile attacking the alpha-carbonyl group of tRNA-bound glutamate with the formation of a thioester intermediate between enzyme and glutamate, and the concomitant release of tRNA(Glu). The thioester intermediate is finally reduced by direct hydride transfer from NADPH, to form the product GSA.</text>
</comment>
<keyword evidence="18" id="KW-1185">Reference proteome</keyword>
<keyword evidence="5 8" id="KW-0560">Oxidoreductase</keyword>
<evidence type="ECO:0000256" key="1">
    <source>
        <dbReference type="ARBA" id="ARBA00005059"/>
    </source>
</evidence>
<evidence type="ECO:0000256" key="13">
    <source>
        <dbReference type="RuleBase" id="RU000584"/>
    </source>
</evidence>
<dbReference type="EMBL" id="CP041165">
    <property type="protein sequence ID" value="QOP40950.1"/>
    <property type="molecule type" value="Genomic_DNA"/>
</dbReference>
<evidence type="ECO:0000256" key="7">
    <source>
        <dbReference type="ARBA" id="ARBA00047464"/>
    </source>
</evidence>
<dbReference type="SUPFAM" id="SSF69075">
    <property type="entry name" value="Glutamyl tRNA-reductase dimerization domain"/>
    <property type="match status" value="1"/>
</dbReference>
<dbReference type="Proteomes" id="UP000593910">
    <property type="component" value="Chromosome"/>
</dbReference>
<sequence>MHYLTVSLSHKNSDVALREKFTYTDEQKEACLQNLLQSEAISEAMILATCNRVELYGCCSDIENALEHMLHLLTSKSGLSKEFIKETAEIVDDSSAIHHLFAVASSIDSMVVGETQIAGQLKDAFKFAEGKGYSGQKMSRAVEHAFKTAAKVRNFTEISSKPVSVASVAIAQVKEKVANLSGKKALVIGVGEMSEICAKHLLSDGVETYITNRTKEKAQYLADACGANVYEFGELHKAINEFDIIFTATSAQYPIITDDMIEDVEFERFWFDLAIPRDIEMSHKASIYLFSIDDIKDVVDANKAQREQDVRKAHGIVGRNVVAFYEWLDALNVEPMIKEIYIKANKAVETEMARALKKGFIPKECASQAEKMANQAIKRFLHDMTKNMREVSTEAKSDSMTGAMQYMLNSQNDNIPDKYKHYMKKD</sequence>
<dbReference type="HAMAP" id="MF_00087">
    <property type="entry name" value="Glu_tRNA_reductase"/>
    <property type="match status" value="1"/>
</dbReference>
<feature type="binding site" evidence="8 11">
    <location>
        <begin position="189"/>
        <end position="194"/>
    </location>
    <ligand>
        <name>NADP(+)</name>
        <dbReference type="ChEBI" id="CHEBI:58349"/>
    </ligand>
</feature>
<dbReference type="PANTHER" id="PTHR43013:SF1">
    <property type="entry name" value="GLUTAMYL-TRNA REDUCTASE"/>
    <property type="match status" value="1"/>
</dbReference>
<protein>
    <recommendedName>
        <fullName evidence="3 8">Glutamyl-tRNA reductase</fullName>
        <shortName evidence="8">GluTR</shortName>
        <ecNumber evidence="3 8">1.2.1.70</ecNumber>
    </recommendedName>
</protein>
<evidence type="ECO:0000256" key="12">
    <source>
        <dbReference type="PIRSR" id="PIRSR000445-4"/>
    </source>
</evidence>
<reference evidence="17 18" key="1">
    <citation type="submission" date="2019-06" db="EMBL/GenBank/DDBJ databases">
        <title>Sulfurimonas gotlandica sp. nov., a chemoautotrophic and psychrotolerant epsilonproteobacterium isolated from a pelagic redoxcline, and an emended description of the genus Sulfurimonas.</title>
        <authorList>
            <person name="Wang S."/>
            <person name="Jiang L."/>
            <person name="Shao Z."/>
        </authorList>
    </citation>
    <scope>NUCLEOTIDE SEQUENCE [LARGE SCALE GENOMIC DNA]</scope>
    <source>
        <strain evidence="17 18">B2</strain>
    </source>
</reference>
<dbReference type="PROSITE" id="PS00747">
    <property type="entry name" value="GLUTR"/>
    <property type="match status" value="1"/>
</dbReference>
<comment type="subunit">
    <text evidence="8">Homodimer.</text>
</comment>
<dbReference type="InterPro" id="IPR036453">
    <property type="entry name" value="GluRdtase_dimer_dom_sf"/>
</dbReference>
<feature type="binding site" evidence="8 10">
    <location>
        <begin position="49"/>
        <end position="52"/>
    </location>
    <ligand>
        <name>substrate</name>
    </ligand>
</feature>